<keyword evidence="3" id="KW-1185">Reference proteome</keyword>
<evidence type="ECO:0000256" key="1">
    <source>
        <dbReference type="SAM" id="Phobius"/>
    </source>
</evidence>
<dbReference type="OrthoDB" id="27509at2"/>
<feature type="transmembrane region" description="Helical" evidence="1">
    <location>
        <begin position="83"/>
        <end position="102"/>
    </location>
</feature>
<feature type="transmembrane region" description="Helical" evidence="1">
    <location>
        <begin position="6"/>
        <end position="33"/>
    </location>
</feature>
<reference evidence="2 3" key="1">
    <citation type="submission" date="2018-03" db="EMBL/GenBank/DDBJ databases">
        <title>The draft genome of Mesorhizobium sp. 6GN-30.</title>
        <authorList>
            <person name="Liu L."/>
            <person name="Li L."/>
            <person name="Wang T."/>
            <person name="Zhang X."/>
            <person name="Liang L."/>
        </authorList>
    </citation>
    <scope>NUCLEOTIDE SEQUENCE [LARGE SCALE GENOMIC DNA]</scope>
    <source>
        <strain evidence="2 3">6GN30</strain>
    </source>
</reference>
<sequence length="148" mass="16463">MPETHLYLLLWAALSFWVLGQIWLVQIVIYPLFAKVGERDYVGYHGFYSRRIPLPVILPGFASFLLPIALAFCGPAVPPWMTIVNIAAGVVGLLVTVGLEIPRHGKLERLGKNEPLIAELIRYNWPRTASITVQAIVTMFMLAHVLGG</sequence>
<evidence type="ECO:0000313" key="2">
    <source>
        <dbReference type="EMBL" id="PSJ55538.1"/>
    </source>
</evidence>
<organism evidence="2 3">
    <name type="scientific">Kumtagia ephedrae</name>
    <dbReference type="NCBI Taxonomy" id="2116701"/>
    <lineage>
        <taxon>Bacteria</taxon>
        <taxon>Pseudomonadati</taxon>
        <taxon>Pseudomonadota</taxon>
        <taxon>Alphaproteobacteria</taxon>
        <taxon>Hyphomicrobiales</taxon>
        <taxon>Phyllobacteriaceae</taxon>
        <taxon>Kumtagia</taxon>
    </lineage>
</organism>
<proteinExistence type="predicted"/>
<gene>
    <name evidence="2" type="ORF">C7I84_23135</name>
</gene>
<keyword evidence="1" id="KW-0812">Transmembrane</keyword>
<evidence type="ECO:0000313" key="3">
    <source>
        <dbReference type="Proteomes" id="UP000241229"/>
    </source>
</evidence>
<protein>
    <recommendedName>
        <fullName evidence="4">DUF1772 domain-containing protein</fullName>
    </recommendedName>
</protein>
<dbReference type="Proteomes" id="UP000241229">
    <property type="component" value="Unassembled WGS sequence"/>
</dbReference>
<name>A0A2P7RZ65_9HYPH</name>
<keyword evidence="1" id="KW-1133">Transmembrane helix</keyword>
<keyword evidence="1" id="KW-0472">Membrane</keyword>
<dbReference type="AlphaFoldDB" id="A0A2P7RZ65"/>
<dbReference type="RefSeq" id="WP_106774588.1">
    <property type="nucleotide sequence ID" value="NZ_PXYK01000027.1"/>
</dbReference>
<dbReference type="EMBL" id="PXYK01000027">
    <property type="protein sequence ID" value="PSJ55538.1"/>
    <property type="molecule type" value="Genomic_DNA"/>
</dbReference>
<feature type="transmembrane region" description="Helical" evidence="1">
    <location>
        <begin position="54"/>
        <end position="77"/>
    </location>
</feature>
<comment type="caution">
    <text evidence="2">The sequence shown here is derived from an EMBL/GenBank/DDBJ whole genome shotgun (WGS) entry which is preliminary data.</text>
</comment>
<accession>A0A2P7RZ65</accession>
<evidence type="ECO:0008006" key="4">
    <source>
        <dbReference type="Google" id="ProtNLM"/>
    </source>
</evidence>